<proteinExistence type="inferred from homology"/>
<evidence type="ECO:0000256" key="1">
    <source>
        <dbReference type="ARBA" id="ARBA00005369"/>
    </source>
</evidence>
<accession>A0ABU7XN95</accession>
<comment type="caution">
    <text evidence="4">The sequence shown here is derived from an EMBL/GenBank/DDBJ whole genome shotgun (WGS) entry which is preliminary data.</text>
</comment>
<dbReference type="PANTHER" id="PTHR11579">
    <property type="entry name" value="PROTEIN-L-ISOASPARTATE O-METHYLTRANSFERASE"/>
    <property type="match status" value="1"/>
</dbReference>
<gene>
    <name evidence="4" type="ORF">V3H18_15975</name>
</gene>
<evidence type="ECO:0000256" key="3">
    <source>
        <dbReference type="ARBA" id="ARBA00030757"/>
    </source>
</evidence>
<sequence length="230" mass="24518">MIGAESGATAHAIEAEERAALLLALRQAGVRDLSVMRAVEATPREAFAPYRFRDLANRNLSLPLGCGQTMSRPADLARRLETLRVGRGHRALEVGTGSGYGAATLAQLAREVVSLERFETLAIEAARRLAAQGVANAKALHADGLNPSRALGPFDRIIAHVSLDAAPSALMAMLAPGGVLVFARREHAKKGERPRQRLIKLERVEGGEWREADLGPCRLDAAVPGVAEAL</sequence>
<comment type="similarity">
    <text evidence="1">Belongs to the methyltransferase superfamily. L-isoaspartyl/D-aspartyl protein methyltransferase family.</text>
</comment>
<name>A0ABU7XN95_9HYPH</name>
<dbReference type="CDD" id="cd02440">
    <property type="entry name" value="AdoMet_MTases"/>
    <property type="match status" value="1"/>
</dbReference>
<dbReference type="InterPro" id="IPR029063">
    <property type="entry name" value="SAM-dependent_MTases_sf"/>
</dbReference>
<dbReference type="Pfam" id="PF01135">
    <property type="entry name" value="PCMT"/>
    <property type="match status" value="1"/>
</dbReference>
<organism evidence="4 5">
    <name type="scientific">Methylocystis borbori</name>
    <dbReference type="NCBI Taxonomy" id="3118750"/>
    <lineage>
        <taxon>Bacteria</taxon>
        <taxon>Pseudomonadati</taxon>
        <taxon>Pseudomonadota</taxon>
        <taxon>Alphaproteobacteria</taxon>
        <taxon>Hyphomicrobiales</taxon>
        <taxon>Methylocystaceae</taxon>
        <taxon>Methylocystis</taxon>
    </lineage>
</organism>
<keyword evidence="4" id="KW-0489">Methyltransferase</keyword>
<evidence type="ECO:0000313" key="4">
    <source>
        <dbReference type="EMBL" id="MEF3368033.1"/>
    </source>
</evidence>
<evidence type="ECO:0000313" key="5">
    <source>
        <dbReference type="Proteomes" id="UP001350748"/>
    </source>
</evidence>
<keyword evidence="4" id="KW-0808">Transferase</keyword>
<dbReference type="PANTHER" id="PTHR11579:SF18">
    <property type="entry name" value="PROTEIN-L-ISOASPARTATE O-METHYLTRANSFERASE"/>
    <property type="match status" value="1"/>
</dbReference>
<dbReference type="SUPFAM" id="SSF53335">
    <property type="entry name" value="S-adenosyl-L-methionine-dependent methyltransferases"/>
    <property type="match status" value="1"/>
</dbReference>
<dbReference type="Proteomes" id="UP001350748">
    <property type="component" value="Unassembled WGS sequence"/>
</dbReference>
<dbReference type="InterPro" id="IPR000682">
    <property type="entry name" value="PCMT"/>
</dbReference>
<evidence type="ECO:0000256" key="2">
    <source>
        <dbReference type="ARBA" id="ARBA00013346"/>
    </source>
</evidence>
<dbReference type="GO" id="GO:0032259">
    <property type="term" value="P:methylation"/>
    <property type="evidence" value="ECO:0007669"/>
    <property type="project" value="UniProtKB-KW"/>
</dbReference>
<keyword evidence="5" id="KW-1185">Reference proteome</keyword>
<dbReference type="RefSeq" id="WP_332083068.1">
    <property type="nucleotide sequence ID" value="NZ_JAZHYN010000075.1"/>
</dbReference>
<dbReference type="EMBL" id="JAZHYN010000075">
    <property type="protein sequence ID" value="MEF3368033.1"/>
    <property type="molecule type" value="Genomic_DNA"/>
</dbReference>
<protein>
    <recommendedName>
        <fullName evidence="2">Protein-L-isoaspartate O-methyltransferase</fullName>
    </recommendedName>
    <alternativeName>
        <fullName evidence="3">Protein L-isoaspartyl methyltransferase</fullName>
    </alternativeName>
</protein>
<dbReference type="Gene3D" id="3.40.50.150">
    <property type="entry name" value="Vaccinia Virus protein VP39"/>
    <property type="match status" value="1"/>
</dbReference>
<reference evidence="4 5" key="1">
    <citation type="submission" date="2024-02" db="EMBL/GenBank/DDBJ databases">
        <authorList>
            <person name="Grouzdev D."/>
        </authorList>
    </citation>
    <scope>NUCLEOTIDE SEQUENCE [LARGE SCALE GENOMIC DNA]</scope>
    <source>
        <strain evidence="4 5">9N</strain>
    </source>
</reference>
<dbReference type="GO" id="GO:0008168">
    <property type="term" value="F:methyltransferase activity"/>
    <property type="evidence" value="ECO:0007669"/>
    <property type="project" value="UniProtKB-KW"/>
</dbReference>